<evidence type="ECO:0000313" key="5">
    <source>
        <dbReference type="Proteomes" id="UP000274756"/>
    </source>
</evidence>
<keyword evidence="2" id="KW-1133">Transmembrane helix</keyword>
<proteinExistence type="predicted"/>
<dbReference type="STRING" id="318479.A0A158Q463"/>
<name>A0A158Q463_DRAME</name>
<feature type="transmembrane region" description="Helical" evidence="2">
    <location>
        <begin position="125"/>
        <end position="149"/>
    </location>
</feature>
<feature type="transmembrane region" description="Helical" evidence="2">
    <location>
        <begin position="92"/>
        <end position="119"/>
    </location>
</feature>
<gene>
    <name evidence="3" type="ORF">DME_LOCUS461</name>
</gene>
<reference evidence="6" key="1">
    <citation type="submission" date="2016-04" db="UniProtKB">
        <authorList>
            <consortium name="WormBaseParasite"/>
        </authorList>
    </citation>
    <scope>IDENTIFICATION</scope>
</reference>
<dbReference type="WBParaSite" id="DME_0000409701-mRNA-1">
    <property type="protein sequence ID" value="DME_0000409701-mRNA-1"/>
    <property type="gene ID" value="DME_0000409701"/>
</dbReference>
<reference evidence="3 5" key="2">
    <citation type="submission" date="2018-11" db="EMBL/GenBank/DDBJ databases">
        <authorList>
            <consortium name="Pathogen Informatics"/>
        </authorList>
    </citation>
    <scope>NUCLEOTIDE SEQUENCE [LARGE SCALE GENOMIC DNA]</scope>
</reference>
<dbReference type="Proteomes" id="UP000038040">
    <property type="component" value="Unplaced"/>
</dbReference>
<feature type="compositionally biased region" description="Polar residues" evidence="1">
    <location>
        <begin position="1"/>
        <end position="13"/>
    </location>
</feature>
<dbReference type="EMBL" id="UYYG01000003">
    <property type="protein sequence ID" value="VDN50488.1"/>
    <property type="molecule type" value="Genomic_DNA"/>
</dbReference>
<dbReference type="PANTHER" id="PTHR31193">
    <property type="entry name" value="TRANSMEMBRANE PROTEIN C9ORF91"/>
    <property type="match status" value="1"/>
</dbReference>
<evidence type="ECO:0000313" key="3">
    <source>
        <dbReference type="EMBL" id="VDN50488.1"/>
    </source>
</evidence>
<dbReference type="OrthoDB" id="8250049at2759"/>
<evidence type="ECO:0000256" key="1">
    <source>
        <dbReference type="SAM" id="MobiDB-lite"/>
    </source>
</evidence>
<keyword evidence="2" id="KW-0472">Membrane</keyword>
<feature type="region of interest" description="Disordered" evidence="1">
    <location>
        <begin position="1"/>
        <end position="28"/>
    </location>
</feature>
<dbReference type="CDD" id="cd03493">
    <property type="entry name" value="SQR_QFR_TM"/>
    <property type="match status" value="1"/>
</dbReference>
<feature type="compositionally biased region" description="Basic and acidic residues" evidence="1">
    <location>
        <begin position="15"/>
        <end position="27"/>
    </location>
</feature>
<sequence length="296" mass="34453">MQQKESVPRQQNWVKFDESGGENRQDSRNNAIIVGNGKILCAIYPNNMQCAWLTPPQFNPYKMPKELNNKQFSLTLDEYIAAMKMLTNDYRFWCYCMLYNRIVALWMIFAVIILISTLLSQPDGGYPIVVFTFLWIILLLVGIFCLFMIRKHLNIGLRHCVQSANKLLIKKNLLIGVEDRGQLSCHKVVVSCFKFFPLTYFSGQKKVTIMANIAEEDINKTAIHLILKYSQMFVKRSSKKQLMFPTRPAEGVSTYSPKHFQASFCICQYINLVSFHNLFAPQKTFSFSFIRKYFHQ</sequence>
<evidence type="ECO:0000313" key="4">
    <source>
        <dbReference type="Proteomes" id="UP000038040"/>
    </source>
</evidence>
<accession>A0A158Q463</accession>
<keyword evidence="2" id="KW-0812">Transmembrane</keyword>
<dbReference type="InterPro" id="IPR028054">
    <property type="entry name" value="DUF4481"/>
</dbReference>
<keyword evidence="5" id="KW-1185">Reference proteome</keyword>
<evidence type="ECO:0000313" key="6">
    <source>
        <dbReference type="WBParaSite" id="DME_0000409701-mRNA-1"/>
    </source>
</evidence>
<protein>
    <submittedName>
        <fullName evidence="6">GRAM domain-containing protein</fullName>
    </submittedName>
</protein>
<dbReference type="PANTHER" id="PTHR31193:SF1">
    <property type="entry name" value="TRANSMEMBRANE PROTEIN 268"/>
    <property type="match status" value="1"/>
</dbReference>
<dbReference type="AlphaFoldDB" id="A0A158Q463"/>
<dbReference type="Proteomes" id="UP000274756">
    <property type="component" value="Unassembled WGS sequence"/>
</dbReference>
<evidence type="ECO:0000256" key="2">
    <source>
        <dbReference type="SAM" id="Phobius"/>
    </source>
</evidence>
<organism evidence="4 6">
    <name type="scientific">Dracunculus medinensis</name>
    <name type="common">Guinea worm</name>
    <dbReference type="NCBI Taxonomy" id="318479"/>
    <lineage>
        <taxon>Eukaryota</taxon>
        <taxon>Metazoa</taxon>
        <taxon>Ecdysozoa</taxon>
        <taxon>Nematoda</taxon>
        <taxon>Chromadorea</taxon>
        <taxon>Rhabditida</taxon>
        <taxon>Spirurina</taxon>
        <taxon>Dracunculoidea</taxon>
        <taxon>Dracunculidae</taxon>
        <taxon>Dracunculus</taxon>
    </lineage>
</organism>